<dbReference type="OMA" id="HAIPNLY"/>
<dbReference type="HOGENOM" id="CLU_090929_1_0_1"/>
<accession>M3CX89</accession>
<dbReference type="Pfam" id="PF09351">
    <property type="entry name" value="DUF1993"/>
    <property type="match status" value="1"/>
</dbReference>
<dbReference type="EMBL" id="KB456271">
    <property type="protein sequence ID" value="EMF08286.1"/>
    <property type="molecule type" value="Genomic_DNA"/>
</dbReference>
<evidence type="ECO:0000313" key="1">
    <source>
        <dbReference type="EMBL" id="EMF08286.1"/>
    </source>
</evidence>
<dbReference type="InterPro" id="IPR034660">
    <property type="entry name" value="DinB/YfiT-like"/>
</dbReference>
<dbReference type="RefSeq" id="XP_016756407.1">
    <property type="nucleotide sequence ID" value="XM_016907169.1"/>
</dbReference>
<organism evidence="1 2">
    <name type="scientific">Sphaerulina musiva (strain SO2202)</name>
    <name type="common">Poplar stem canker fungus</name>
    <name type="synonym">Septoria musiva</name>
    <dbReference type="NCBI Taxonomy" id="692275"/>
    <lineage>
        <taxon>Eukaryota</taxon>
        <taxon>Fungi</taxon>
        <taxon>Dikarya</taxon>
        <taxon>Ascomycota</taxon>
        <taxon>Pezizomycotina</taxon>
        <taxon>Dothideomycetes</taxon>
        <taxon>Dothideomycetidae</taxon>
        <taxon>Mycosphaerellales</taxon>
        <taxon>Mycosphaerellaceae</taxon>
        <taxon>Sphaerulina</taxon>
    </lineage>
</organism>
<dbReference type="InterPro" id="IPR018531">
    <property type="entry name" value="DUF1993"/>
</dbReference>
<dbReference type="STRING" id="692275.M3CX89"/>
<dbReference type="Gene3D" id="1.20.120.450">
    <property type="entry name" value="dinb family like domain"/>
    <property type="match status" value="1"/>
</dbReference>
<keyword evidence="2" id="KW-1185">Reference proteome</keyword>
<reference evidence="1 2" key="1">
    <citation type="journal article" date="2012" name="PLoS Pathog.">
        <title>Diverse lifestyles and strategies of plant pathogenesis encoded in the genomes of eighteen Dothideomycetes fungi.</title>
        <authorList>
            <person name="Ohm R.A."/>
            <person name="Feau N."/>
            <person name="Henrissat B."/>
            <person name="Schoch C.L."/>
            <person name="Horwitz B.A."/>
            <person name="Barry K.W."/>
            <person name="Condon B.J."/>
            <person name="Copeland A.C."/>
            <person name="Dhillon B."/>
            <person name="Glaser F."/>
            <person name="Hesse C.N."/>
            <person name="Kosti I."/>
            <person name="LaButti K."/>
            <person name="Lindquist E.A."/>
            <person name="Lucas S."/>
            <person name="Salamov A.A."/>
            <person name="Bradshaw R.E."/>
            <person name="Ciuffetti L."/>
            <person name="Hamelin R.C."/>
            <person name="Kema G.H.J."/>
            <person name="Lawrence C."/>
            <person name="Scott J.A."/>
            <person name="Spatafora J.W."/>
            <person name="Turgeon B.G."/>
            <person name="de Wit P.J.G.M."/>
            <person name="Zhong S."/>
            <person name="Goodwin S.B."/>
            <person name="Grigoriev I.V."/>
        </authorList>
    </citation>
    <scope>NUCLEOTIDE SEQUENCE [LARGE SCALE GENOMIC DNA]</scope>
    <source>
        <strain evidence="1 2">SO2202</strain>
    </source>
</reference>
<protein>
    <submittedName>
        <fullName evidence="1">Uncharacterized protein</fullName>
    </submittedName>
</protein>
<dbReference type="Proteomes" id="UP000016931">
    <property type="component" value="Unassembled WGS sequence"/>
</dbReference>
<dbReference type="PANTHER" id="PTHR36922">
    <property type="entry name" value="BLL2446 PROTEIN"/>
    <property type="match status" value="1"/>
</dbReference>
<dbReference type="GeneID" id="27904306"/>
<sequence length="176" mass="19608">MSSSLTTYDLTVPIFVRNLEQLVACLKKGEEWAKDNNKDPQVLVDASIIDDMKPLTFQIQSCCNTSKAVLPRIGGEEAVSVEDNETTLSQLLARLESTIKILRSAKKDKFLAPDAKCVVKLGPREAEFDVLGYIQKFALPNFFFHMTTAYDILRKEGVPVGKLDFLGGSDLTTWTM</sequence>
<dbReference type="OrthoDB" id="3724345at2759"/>
<dbReference type="PANTHER" id="PTHR36922:SF1">
    <property type="entry name" value="DUF1993 DOMAIN-CONTAINING PROTEIN"/>
    <property type="match status" value="1"/>
</dbReference>
<dbReference type="SUPFAM" id="SSF109854">
    <property type="entry name" value="DinB/YfiT-like putative metalloenzymes"/>
    <property type="match status" value="1"/>
</dbReference>
<dbReference type="AlphaFoldDB" id="M3CX89"/>
<proteinExistence type="predicted"/>
<evidence type="ECO:0000313" key="2">
    <source>
        <dbReference type="Proteomes" id="UP000016931"/>
    </source>
</evidence>
<dbReference type="eggNOG" id="ENOG502SRAW">
    <property type="taxonomic scope" value="Eukaryota"/>
</dbReference>
<name>M3CX89_SPHMS</name>
<gene>
    <name evidence="1" type="ORF">SEPMUDRAFT_151980</name>
</gene>